<protein>
    <recommendedName>
        <fullName evidence="2">Endonuclease/exonuclease/phosphatase domain-containing protein</fullName>
    </recommendedName>
</protein>
<sequence>MCAGDFNEILDQQEKDCFLPRPPCQIREFREYLNDCGLQDLGFAGNIFTWCNHREEPNTVRARLDCAYCDSSWAELFPMAKVTHVPVACSYREVLWIALDGKPSQYMARRKQRFRFEVAWASSPACVDVIQQAWLSDKDNIPHRSLIDKIRACRMNLLQWNRSSFGNIRKKLKELNEKICERQAHTITPSVKFEIETLKDSLERMAASEEIL</sequence>
<dbReference type="AlphaFoldDB" id="A0AAW2WGA9"/>
<dbReference type="InterPro" id="IPR036691">
    <property type="entry name" value="Endo/exonu/phosph_ase_sf"/>
</dbReference>
<evidence type="ECO:0008006" key="2">
    <source>
        <dbReference type="Google" id="ProtNLM"/>
    </source>
</evidence>
<dbReference type="EMBL" id="JACGWN010000008">
    <property type="protein sequence ID" value="KAL0438956.1"/>
    <property type="molecule type" value="Genomic_DNA"/>
</dbReference>
<gene>
    <name evidence="1" type="ORF">Slati_2378600</name>
</gene>
<proteinExistence type="predicted"/>
<comment type="caution">
    <text evidence="1">The sequence shown here is derived from an EMBL/GenBank/DDBJ whole genome shotgun (WGS) entry which is preliminary data.</text>
</comment>
<dbReference type="Gene3D" id="3.60.10.10">
    <property type="entry name" value="Endonuclease/exonuclease/phosphatase"/>
    <property type="match status" value="1"/>
</dbReference>
<organism evidence="1">
    <name type="scientific">Sesamum latifolium</name>
    <dbReference type="NCBI Taxonomy" id="2727402"/>
    <lineage>
        <taxon>Eukaryota</taxon>
        <taxon>Viridiplantae</taxon>
        <taxon>Streptophyta</taxon>
        <taxon>Embryophyta</taxon>
        <taxon>Tracheophyta</taxon>
        <taxon>Spermatophyta</taxon>
        <taxon>Magnoliopsida</taxon>
        <taxon>eudicotyledons</taxon>
        <taxon>Gunneridae</taxon>
        <taxon>Pentapetalae</taxon>
        <taxon>asterids</taxon>
        <taxon>lamiids</taxon>
        <taxon>Lamiales</taxon>
        <taxon>Pedaliaceae</taxon>
        <taxon>Sesamum</taxon>
    </lineage>
</organism>
<dbReference type="PANTHER" id="PTHR33710">
    <property type="entry name" value="BNAC02G09200D PROTEIN"/>
    <property type="match status" value="1"/>
</dbReference>
<evidence type="ECO:0000313" key="1">
    <source>
        <dbReference type="EMBL" id="KAL0438956.1"/>
    </source>
</evidence>
<name>A0AAW2WGA9_9LAMI</name>
<dbReference type="SUPFAM" id="SSF56219">
    <property type="entry name" value="DNase I-like"/>
    <property type="match status" value="1"/>
</dbReference>
<reference evidence="1" key="1">
    <citation type="submission" date="2020-06" db="EMBL/GenBank/DDBJ databases">
        <authorList>
            <person name="Li T."/>
            <person name="Hu X."/>
            <person name="Zhang T."/>
            <person name="Song X."/>
            <person name="Zhang H."/>
            <person name="Dai N."/>
            <person name="Sheng W."/>
            <person name="Hou X."/>
            <person name="Wei L."/>
        </authorList>
    </citation>
    <scope>NUCLEOTIDE SEQUENCE</scope>
    <source>
        <strain evidence="1">KEN1</strain>
        <tissue evidence="1">Leaf</tissue>
    </source>
</reference>
<accession>A0AAW2WGA9</accession>
<dbReference type="PANTHER" id="PTHR33710:SF62">
    <property type="entry name" value="DUF4283 DOMAIN PROTEIN"/>
    <property type="match status" value="1"/>
</dbReference>
<reference evidence="1" key="2">
    <citation type="journal article" date="2024" name="Plant">
        <title>Genomic evolution and insights into agronomic trait innovations of Sesamum species.</title>
        <authorList>
            <person name="Miao H."/>
            <person name="Wang L."/>
            <person name="Qu L."/>
            <person name="Liu H."/>
            <person name="Sun Y."/>
            <person name="Le M."/>
            <person name="Wang Q."/>
            <person name="Wei S."/>
            <person name="Zheng Y."/>
            <person name="Lin W."/>
            <person name="Duan Y."/>
            <person name="Cao H."/>
            <person name="Xiong S."/>
            <person name="Wang X."/>
            <person name="Wei L."/>
            <person name="Li C."/>
            <person name="Ma Q."/>
            <person name="Ju M."/>
            <person name="Zhao R."/>
            <person name="Li G."/>
            <person name="Mu C."/>
            <person name="Tian Q."/>
            <person name="Mei H."/>
            <person name="Zhang T."/>
            <person name="Gao T."/>
            <person name="Zhang H."/>
        </authorList>
    </citation>
    <scope>NUCLEOTIDE SEQUENCE</scope>
    <source>
        <strain evidence="1">KEN1</strain>
    </source>
</reference>